<evidence type="ECO:0000313" key="2">
    <source>
        <dbReference type="EMBL" id="MBA0721870.1"/>
    </source>
</evidence>
<name>A0A7J9ACZ9_9ROSI</name>
<gene>
    <name evidence="2" type="ORF">Golax_009374</name>
</gene>
<evidence type="ECO:0000313" key="3">
    <source>
        <dbReference type="Proteomes" id="UP000593574"/>
    </source>
</evidence>
<feature type="domain" description="DUF7745" evidence="1">
    <location>
        <begin position="1"/>
        <end position="71"/>
    </location>
</feature>
<proteinExistence type="predicted"/>
<evidence type="ECO:0000259" key="1">
    <source>
        <dbReference type="Pfam" id="PF24924"/>
    </source>
</evidence>
<keyword evidence="3" id="KW-1185">Reference proteome</keyword>
<comment type="caution">
    <text evidence="2">The sequence shown here is derived from an EMBL/GenBank/DDBJ whole genome shotgun (WGS) entry which is preliminary data.</text>
</comment>
<protein>
    <recommendedName>
        <fullName evidence="1">DUF7745 domain-containing protein</fullName>
    </recommendedName>
</protein>
<sequence length="76" mass="9105">MVRFWDPTYRCFTFNEVDMVLTIEKDSTLLHYDFRDLLRIYWKQNTDFRGPLANVMGLLIDTVKERLKDENGPCIS</sequence>
<dbReference type="AlphaFoldDB" id="A0A7J9ACZ9"/>
<dbReference type="InterPro" id="IPR056647">
    <property type="entry name" value="DUF7745"/>
</dbReference>
<reference evidence="2 3" key="1">
    <citation type="journal article" date="2019" name="Genome Biol. Evol.">
        <title>Insights into the evolution of the New World diploid cottons (Gossypium, subgenus Houzingenia) based on genome sequencing.</title>
        <authorList>
            <person name="Grover C.E."/>
            <person name="Arick M.A. 2nd"/>
            <person name="Thrash A."/>
            <person name="Conover J.L."/>
            <person name="Sanders W.S."/>
            <person name="Peterson D.G."/>
            <person name="Frelichowski J.E."/>
            <person name="Scheffler J.A."/>
            <person name="Scheffler B.E."/>
            <person name="Wendel J.F."/>
        </authorList>
    </citation>
    <scope>NUCLEOTIDE SEQUENCE [LARGE SCALE GENOMIC DNA]</scope>
    <source>
        <strain evidence="2">4</strain>
        <tissue evidence="2">Leaf</tissue>
    </source>
</reference>
<dbReference type="Proteomes" id="UP000593574">
    <property type="component" value="Unassembled WGS sequence"/>
</dbReference>
<dbReference type="Pfam" id="PF24924">
    <property type="entry name" value="DUF7745"/>
    <property type="match status" value="1"/>
</dbReference>
<organism evidence="2 3">
    <name type="scientific">Gossypium laxum</name>
    <dbReference type="NCBI Taxonomy" id="34288"/>
    <lineage>
        <taxon>Eukaryota</taxon>
        <taxon>Viridiplantae</taxon>
        <taxon>Streptophyta</taxon>
        <taxon>Embryophyta</taxon>
        <taxon>Tracheophyta</taxon>
        <taxon>Spermatophyta</taxon>
        <taxon>Magnoliopsida</taxon>
        <taxon>eudicotyledons</taxon>
        <taxon>Gunneridae</taxon>
        <taxon>Pentapetalae</taxon>
        <taxon>rosids</taxon>
        <taxon>malvids</taxon>
        <taxon>Malvales</taxon>
        <taxon>Malvaceae</taxon>
        <taxon>Malvoideae</taxon>
        <taxon>Gossypium</taxon>
    </lineage>
</organism>
<dbReference type="EMBL" id="JABEZV010000009">
    <property type="protein sequence ID" value="MBA0721870.1"/>
    <property type="molecule type" value="Genomic_DNA"/>
</dbReference>
<accession>A0A7J9ACZ9</accession>